<dbReference type="InterPro" id="IPR000953">
    <property type="entry name" value="Chromo/chromo_shadow_dom"/>
</dbReference>
<dbReference type="CDD" id="cd00024">
    <property type="entry name" value="CD_CSD"/>
    <property type="match status" value="1"/>
</dbReference>
<dbReference type="OrthoDB" id="3557941at2759"/>
<dbReference type="EMBL" id="JAFJYH010000156">
    <property type="protein sequence ID" value="KAG4417396.1"/>
    <property type="molecule type" value="Genomic_DNA"/>
</dbReference>
<feature type="compositionally biased region" description="Polar residues" evidence="3">
    <location>
        <begin position="83"/>
        <end position="97"/>
    </location>
</feature>
<evidence type="ECO:0000313" key="6">
    <source>
        <dbReference type="Proteomes" id="UP000664132"/>
    </source>
</evidence>
<evidence type="ECO:0000256" key="2">
    <source>
        <dbReference type="SAM" id="Coils"/>
    </source>
</evidence>
<feature type="domain" description="Chromo" evidence="4">
    <location>
        <begin position="167"/>
        <end position="208"/>
    </location>
</feature>
<dbReference type="AlphaFoldDB" id="A0A8H7TEI1"/>
<feature type="coiled-coil region" evidence="2">
    <location>
        <begin position="438"/>
        <end position="465"/>
    </location>
</feature>
<dbReference type="GO" id="GO:0006338">
    <property type="term" value="P:chromatin remodeling"/>
    <property type="evidence" value="ECO:0007669"/>
    <property type="project" value="UniProtKB-ARBA"/>
</dbReference>
<gene>
    <name evidence="5" type="ORF">IFR04_009465</name>
</gene>
<comment type="subunit">
    <text evidence="1">Component of the NuA4 histone acetyltransferase complex.</text>
</comment>
<comment type="caution">
    <text evidence="5">The sequence shown here is derived from an EMBL/GenBank/DDBJ whole genome shotgun (WGS) entry which is preliminary data.</text>
</comment>
<accession>A0A8H7TEI1</accession>
<evidence type="ECO:0000256" key="1">
    <source>
        <dbReference type="ARBA" id="ARBA00011353"/>
    </source>
</evidence>
<feature type="compositionally biased region" description="Polar residues" evidence="3">
    <location>
        <begin position="266"/>
        <end position="278"/>
    </location>
</feature>
<feature type="region of interest" description="Disordered" evidence="3">
    <location>
        <begin position="238"/>
        <end position="278"/>
    </location>
</feature>
<dbReference type="InterPro" id="IPR016197">
    <property type="entry name" value="Chromo-like_dom_sf"/>
</dbReference>
<feature type="compositionally biased region" description="Low complexity" evidence="3">
    <location>
        <begin position="1"/>
        <end position="30"/>
    </location>
</feature>
<dbReference type="Gene3D" id="2.40.50.40">
    <property type="match status" value="1"/>
</dbReference>
<dbReference type="Proteomes" id="UP000664132">
    <property type="component" value="Unassembled WGS sequence"/>
</dbReference>
<reference evidence="5" key="1">
    <citation type="submission" date="2021-02" db="EMBL/GenBank/DDBJ databases">
        <title>Genome sequence Cadophora malorum strain M34.</title>
        <authorList>
            <person name="Stefanovic E."/>
            <person name="Vu D."/>
            <person name="Scully C."/>
            <person name="Dijksterhuis J."/>
            <person name="Roader J."/>
            <person name="Houbraken J."/>
        </authorList>
    </citation>
    <scope>NUCLEOTIDE SEQUENCE</scope>
    <source>
        <strain evidence="5">M34</strain>
    </source>
</reference>
<feature type="compositionally biased region" description="Acidic residues" evidence="3">
    <location>
        <begin position="138"/>
        <end position="169"/>
    </location>
</feature>
<feature type="compositionally biased region" description="Basic and acidic residues" evidence="3">
    <location>
        <begin position="54"/>
        <end position="64"/>
    </location>
</feature>
<evidence type="ECO:0000256" key="3">
    <source>
        <dbReference type="SAM" id="MobiDB-lite"/>
    </source>
</evidence>
<dbReference type="SUPFAM" id="SSF54160">
    <property type="entry name" value="Chromo domain-like"/>
    <property type="match status" value="1"/>
</dbReference>
<sequence length="609" mass="67655">MARRASTSTSSSPGSRRTNSTTSTAQQNSRPILPPTPNWKKKRAVSECQKSLKRPRDSIEHDASGRSGPLPYRRILPPRPNYTIPNIQTQSLGSLSCNPEAEDLASTHNSQPDESRDADTWSPKRLRSRSSHIGQYTEADDSLDDSSESLNDDGDITSEEEMEEKEYDVEGIGGERIAPGVHEYLVRWVGYAERTWTASTDCSCPDIIADMRAVQSADLGAAIDSGREEEASILQQLRDAPQAKTKRARPLWATRSNQMRNKDDYPSNQTQSQATPSSVACLDTSCGYSAIKREPELPREVRANTAWRRLGSAERDQKNGSHYITWYRSKPIDVDGLIDIEQRVGPKSNFELVDAWRAGTVATEMEGFEEGWNESQAALRKNSTGQEAHVHMHHASKNSVHDFVRLSSPLSVDSSSPGHNRRRPSTTIASSLAASHTSERLMKDARELSNTIASQNSERRALESELRSISLFVKEAVDMGHDDLAAEAILSVRYQTPIKSEAEEERKLRKRRSERKLQSLLDDASLAAAPNSLIKRPNHALRRASSTFATGTRASKKDLRSTREHAARLGLAKKINLNTSRRQLDATSPKSVEEVVSHAKVLAVRMSVQ</sequence>
<feature type="region of interest" description="Disordered" evidence="3">
    <location>
        <begin position="408"/>
        <end position="429"/>
    </location>
</feature>
<organism evidence="5 6">
    <name type="scientific">Cadophora malorum</name>
    <dbReference type="NCBI Taxonomy" id="108018"/>
    <lineage>
        <taxon>Eukaryota</taxon>
        <taxon>Fungi</taxon>
        <taxon>Dikarya</taxon>
        <taxon>Ascomycota</taxon>
        <taxon>Pezizomycotina</taxon>
        <taxon>Leotiomycetes</taxon>
        <taxon>Helotiales</taxon>
        <taxon>Ploettnerulaceae</taxon>
        <taxon>Cadophora</taxon>
    </lineage>
</organism>
<keyword evidence="2" id="KW-0175">Coiled coil</keyword>
<feature type="region of interest" description="Disordered" evidence="3">
    <location>
        <begin position="1"/>
        <end position="170"/>
    </location>
</feature>
<evidence type="ECO:0000259" key="4">
    <source>
        <dbReference type="PROSITE" id="PS50013"/>
    </source>
</evidence>
<feature type="compositionally biased region" description="Low complexity" evidence="3">
    <location>
        <begin position="408"/>
        <end position="417"/>
    </location>
</feature>
<protein>
    <recommendedName>
        <fullName evidence="4">Chromo domain-containing protein</fullName>
    </recommendedName>
</protein>
<dbReference type="PROSITE" id="PS50013">
    <property type="entry name" value="CHROMO_2"/>
    <property type="match status" value="1"/>
</dbReference>
<keyword evidence="6" id="KW-1185">Reference proteome</keyword>
<name>A0A8H7TEI1_9HELO</name>
<proteinExistence type="predicted"/>
<evidence type="ECO:0000313" key="5">
    <source>
        <dbReference type="EMBL" id="KAG4417396.1"/>
    </source>
</evidence>